<dbReference type="PANTHER" id="PTHR11685">
    <property type="entry name" value="RBR FAMILY RING FINGER AND IBR DOMAIN-CONTAINING"/>
    <property type="match status" value="1"/>
</dbReference>
<protein>
    <recommendedName>
        <fullName evidence="2">RBR-type E3 ubiquitin transferase</fullName>
        <ecNumber evidence="2">2.3.2.31</ecNumber>
    </recommendedName>
</protein>
<dbReference type="Pfam" id="PF01485">
    <property type="entry name" value="IBR"/>
    <property type="match status" value="1"/>
</dbReference>
<accession>A0ABY7DW57</accession>
<feature type="domain" description="RING-type" evidence="11">
    <location>
        <begin position="570"/>
        <end position="616"/>
    </location>
</feature>
<feature type="domain" description="RING-type" evidence="12">
    <location>
        <begin position="566"/>
        <end position="783"/>
    </location>
</feature>
<evidence type="ECO:0000313" key="14">
    <source>
        <dbReference type="Proteomes" id="UP001164746"/>
    </source>
</evidence>
<organism evidence="13 14">
    <name type="scientific">Mya arenaria</name>
    <name type="common">Soft-shell clam</name>
    <dbReference type="NCBI Taxonomy" id="6604"/>
    <lineage>
        <taxon>Eukaryota</taxon>
        <taxon>Metazoa</taxon>
        <taxon>Spiralia</taxon>
        <taxon>Lophotrochozoa</taxon>
        <taxon>Mollusca</taxon>
        <taxon>Bivalvia</taxon>
        <taxon>Autobranchia</taxon>
        <taxon>Heteroconchia</taxon>
        <taxon>Euheterodonta</taxon>
        <taxon>Imparidentia</taxon>
        <taxon>Neoheterodontei</taxon>
        <taxon>Myida</taxon>
        <taxon>Myoidea</taxon>
        <taxon>Myidae</taxon>
        <taxon>Mya</taxon>
    </lineage>
</organism>
<name>A0ABY7DW57_MYAAR</name>
<comment type="catalytic activity">
    <reaction evidence="1">
        <text>[E2 ubiquitin-conjugating enzyme]-S-ubiquitinyl-L-cysteine + [acceptor protein]-L-lysine = [E2 ubiquitin-conjugating enzyme]-L-cysteine + [acceptor protein]-N(6)-ubiquitinyl-L-lysine.</text>
        <dbReference type="EC" id="2.3.2.31"/>
    </reaction>
</comment>
<reference evidence="13" key="1">
    <citation type="submission" date="2022-11" db="EMBL/GenBank/DDBJ databases">
        <title>Centuries of genome instability and evolution in soft-shell clam transmissible cancer (bioRxiv).</title>
        <authorList>
            <person name="Hart S.F.M."/>
            <person name="Yonemitsu M.A."/>
            <person name="Giersch R.M."/>
            <person name="Beal B.F."/>
            <person name="Arriagada G."/>
            <person name="Davis B.W."/>
            <person name="Ostrander E.A."/>
            <person name="Goff S.P."/>
            <person name="Metzger M.J."/>
        </authorList>
    </citation>
    <scope>NUCLEOTIDE SEQUENCE</scope>
    <source>
        <strain evidence="13">MELC-2E11</strain>
        <tissue evidence="13">Siphon/mantle</tissue>
    </source>
</reference>
<dbReference type="CDD" id="cd20336">
    <property type="entry name" value="Rcat_RBR"/>
    <property type="match status" value="1"/>
</dbReference>
<dbReference type="InterPro" id="IPR044066">
    <property type="entry name" value="TRIAD_supradom"/>
</dbReference>
<evidence type="ECO:0000313" key="13">
    <source>
        <dbReference type="EMBL" id="WAR00880.1"/>
    </source>
</evidence>
<evidence type="ECO:0000256" key="8">
    <source>
        <dbReference type="ARBA" id="ARBA00022833"/>
    </source>
</evidence>
<dbReference type="SUPFAM" id="SSF57850">
    <property type="entry name" value="RING/U-box"/>
    <property type="match status" value="2"/>
</dbReference>
<dbReference type="PROSITE" id="PS50089">
    <property type="entry name" value="ZF_RING_2"/>
    <property type="match status" value="1"/>
</dbReference>
<proteinExistence type="predicted"/>
<dbReference type="EC" id="2.3.2.31" evidence="2"/>
<sequence>MFALNILGSKRKASRNLKMVYKTGKYGTNSGNTFRTRNIKFNHNYSNSAFLIRSHIGDSQDRDFYKTGAFGEGNALSDNVAFSLNKQRRWELPEVLENLILNGLDAEEYGVQVVTHHKVKQSANCVSVVATDGVYNNGDIDKNSKFKIKNSGGYFQLNSAIQGKSSVSKRRRRANRRRQLRPRPEDPNDNDTPGNEERCQIRYEVLLPCPSTSYLAYEAKKVGMETRKPYVWTGYQDSNSKHRRRGNLNGHINECIDIMNDELLYDSEEDYSENESVETGYASKEKDYTMALSDLIVHAKTANYLLRQRRVASTGSEGDETDTRCNTKGRIFVENNHTETDSSQTSTEIKSQRKERYVESSPVSIILSNDDTCPDFLSDRFGNACFEAMCFPRKFVLDISERIRGIKEYNTYRRNDIRTTAFLVFVHDADNEMNTEKESVYQVHLNANFKGGLIRSTRIETIFDYMETHVEEVIERTLFYVETLPVNALFVDKPVPDHRICKSTTTVEQCLKWTTQTYIPNDNFLIQYIRTEQSNVCEEAESLGYEIVSVFDTAMSDDLKDVTCQHGRLCSICFEELSQSSRGTALMACSHWFCDCCWKEYINTQISEGVDMIECPEFDCSREVDIGSMISLVNAKQVIRYSKHCHDNKIEKQTVTCWCPNSACRRVIKLSTPEVKFAACSCGTRFCVDCLSSSHWPAPCSKFSDYTDRMRKSGDSSLLPPEAIKPITVNGKNCPNCHRFVEKNGGCPYMYCICRTAFCWGCGHLWSSRSHGSSCYKNGQNDKHNTKVYTVQADQLSDKKRHGWYKQALQHRVNQHPARISKLSAAVRGLTKQVQTVLVKSAQKGEPISLDIADEDPNNTFTTSQRFLRNTVSMYVEMNNIVENTSVLFNSDELDSVRRQKLQNISRRLSTFVELIFGLLVSDAKGFAEVKEMVERLVNIRYHSRNAIRSLVKNVNAL</sequence>
<keyword evidence="4" id="KW-0479">Metal-binding</keyword>
<evidence type="ECO:0000256" key="2">
    <source>
        <dbReference type="ARBA" id="ARBA00012251"/>
    </source>
</evidence>
<gene>
    <name evidence="13" type="ORF">MAR_025252</name>
</gene>
<evidence type="ECO:0000256" key="4">
    <source>
        <dbReference type="ARBA" id="ARBA00022723"/>
    </source>
</evidence>
<keyword evidence="14" id="KW-1185">Reference proteome</keyword>
<keyword evidence="3" id="KW-0808">Transferase</keyword>
<keyword evidence="8" id="KW-0862">Zinc</keyword>
<dbReference type="Proteomes" id="UP001164746">
    <property type="component" value="Chromosome 3"/>
</dbReference>
<keyword evidence="7" id="KW-0833">Ubl conjugation pathway</keyword>
<keyword evidence="6 9" id="KW-0863">Zinc-finger</keyword>
<dbReference type="SMART" id="SM00647">
    <property type="entry name" value="IBR"/>
    <property type="match status" value="2"/>
</dbReference>
<dbReference type="Gene3D" id="1.20.120.1750">
    <property type="match status" value="1"/>
</dbReference>
<evidence type="ECO:0000256" key="6">
    <source>
        <dbReference type="ARBA" id="ARBA00022771"/>
    </source>
</evidence>
<evidence type="ECO:0000256" key="3">
    <source>
        <dbReference type="ARBA" id="ARBA00022679"/>
    </source>
</evidence>
<feature type="region of interest" description="Disordered" evidence="10">
    <location>
        <begin position="163"/>
        <end position="197"/>
    </location>
</feature>
<keyword evidence="5" id="KW-0677">Repeat</keyword>
<dbReference type="PROSITE" id="PS51873">
    <property type="entry name" value="TRIAD"/>
    <property type="match status" value="1"/>
</dbReference>
<evidence type="ECO:0000256" key="9">
    <source>
        <dbReference type="PROSITE-ProRule" id="PRU00175"/>
    </source>
</evidence>
<evidence type="ECO:0000259" key="12">
    <source>
        <dbReference type="PROSITE" id="PS51873"/>
    </source>
</evidence>
<dbReference type="InterPro" id="IPR001841">
    <property type="entry name" value="Znf_RING"/>
</dbReference>
<dbReference type="EMBL" id="CP111014">
    <property type="protein sequence ID" value="WAR00880.1"/>
    <property type="molecule type" value="Genomic_DNA"/>
</dbReference>
<evidence type="ECO:0000256" key="1">
    <source>
        <dbReference type="ARBA" id="ARBA00001798"/>
    </source>
</evidence>
<dbReference type="InterPro" id="IPR013083">
    <property type="entry name" value="Znf_RING/FYVE/PHD"/>
</dbReference>
<evidence type="ECO:0000256" key="7">
    <source>
        <dbReference type="ARBA" id="ARBA00022786"/>
    </source>
</evidence>
<dbReference type="Gene3D" id="3.30.40.10">
    <property type="entry name" value="Zinc/RING finger domain, C3HC4 (zinc finger)"/>
    <property type="match status" value="1"/>
</dbReference>
<evidence type="ECO:0000256" key="5">
    <source>
        <dbReference type="ARBA" id="ARBA00022737"/>
    </source>
</evidence>
<dbReference type="InterPro" id="IPR031127">
    <property type="entry name" value="E3_UB_ligase_RBR"/>
</dbReference>
<evidence type="ECO:0000259" key="11">
    <source>
        <dbReference type="PROSITE" id="PS50089"/>
    </source>
</evidence>
<feature type="compositionally biased region" description="Basic residues" evidence="10">
    <location>
        <begin position="167"/>
        <end position="181"/>
    </location>
</feature>
<dbReference type="InterPro" id="IPR002867">
    <property type="entry name" value="IBR_dom"/>
</dbReference>
<evidence type="ECO:0000256" key="10">
    <source>
        <dbReference type="SAM" id="MobiDB-lite"/>
    </source>
</evidence>